<evidence type="ECO:0000256" key="5">
    <source>
        <dbReference type="ARBA" id="ARBA00023277"/>
    </source>
</evidence>
<keyword evidence="4" id="KW-0456">Lyase</keyword>
<gene>
    <name evidence="6" type="primary">eda</name>
    <name evidence="6" type="ORF">KTC_04330</name>
</gene>
<dbReference type="Pfam" id="PF01081">
    <property type="entry name" value="Aldolase"/>
    <property type="match status" value="1"/>
</dbReference>
<dbReference type="PANTHER" id="PTHR30246">
    <property type="entry name" value="2-KETO-3-DEOXY-6-PHOSPHOGLUCONATE ALDOLASE"/>
    <property type="match status" value="1"/>
</dbReference>
<dbReference type="PROSITE" id="PS00160">
    <property type="entry name" value="ALDOLASE_KDPG_KHG_2"/>
    <property type="match status" value="1"/>
</dbReference>
<evidence type="ECO:0000256" key="2">
    <source>
        <dbReference type="ARBA" id="ARBA00006906"/>
    </source>
</evidence>
<dbReference type="NCBIfam" id="TIGR01182">
    <property type="entry name" value="eda"/>
    <property type="match status" value="1"/>
</dbReference>
<evidence type="ECO:0000256" key="3">
    <source>
        <dbReference type="ARBA" id="ARBA00011233"/>
    </source>
</evidence>
<dbReference type="Gene3D" id="3.20.20.70">
    <property type="entry name" value="Aldolase class I"/>
    <property type="match status" value="1"/>
</dbReference>
<proteinExistence type="inferred from homology"/>
<dbReference type="AlphaFoldDB" id="A0A455SFC3"/>
<keyword evidence="5" id="KW-0119">Carbohydrate metabolism</keyword>
<name>A0A455SFC3_9CHLR</name>
<dbReference type="GO" id="GO:0016829">
    <property type="term" value="F:lyase activity"/>
    <property type="evidence" value="ECO:0007669"/>
    <property type="project" value="UniProtKB-KW"/>
</dbReference>
<comment type="similarity">
    <text evidence="2">Belongs to the KHG/KDPG aldolase family.</text>
</comment>
<evidence type="ECO:0000313" key="6">
    <source>
        <dbReference type="EMBL" id="BBH85682.1"/>
    </source>
</evidence>
<sequence length="209" mass="21886">MTISVVEQIIQERIVAIVRLNAYTHALEVARALQAGGIPILEFTLTGKGAIEAIQTVREHQGEQACVGVGTVLTVKDAREALKAGAQFVVTPVVRPDVIAACKEANVPILCGALTPTEMLTAHELGADMIKLFPARQGGPQYLRDILAPLPFLRVVPTGGIGVENARAFLDAGAVAVGIGGKLISPQAVASGDWAQITAQARAQVEAIR</sequence>
<comment type="subunit">
    <text evidence="3">Homotrimer.</text>
</comment>
<reference evidence="6" key="1">
    <citation type="submission" date="2018-12" db="EMBL/GenBank/DDBJ databases">
        <title>Novel natural products biosynthetic potential of the class Ktedonobacteria.</title>
        <authorList>
            <person name="Zheng Y."/>
            <person name="Saitou A."/>
            <person name="Wang C.M."/>
            <person name="Toyoda A."/>
            <person name="Minakuchi Y."/>
            <person name="Sekiguchi Y."/>
            <person name="Ueda K."/>
            <person name="Takano H."/>
            <person name="Sakai Y."/>
            <person name="Yokota A."/>
            <person name="Yabe S."/>
        </authorList>
    </citation>
    <scope>NUCLEOTIDE SEQUENCE</scope>
    <source>
        <strain evidence="6">COM3</strain>
    </source>
</reference>
<dbReference type="InterPro" id="IPR013785">
    <property type="entry name" value="Aldolase_TIM"/>
</dbReference>
<organism evidence="6">
    <name type="scientific">Thermosporothrix sp. COM3</name>
    <dbReference type="NCBI Taxonomy" id="2490863"/>
    <lineage>
        <taxon>Bacteria</taxon>
        <taxon>Bacillati</taxon>
        <taxon>Chloroflexota</taxon>
        <taxon>Ktedonobacteria</taxon>
        <taxon>Ktedonobacterales</taxon>
        <taxon>Thermosporotrichaceae</taxon>
        <taxon>Thermosporothrix</taxon>
    </lineage>
</organism>
<comment type="pathway">
    <text evidence="1">Carbohydrate acid metabolism.</text>
</comment>
<dbReference type="InterPro" id="IPR000887">
    <property type="entry name" value="Aldlse_KDPG_KHG"/>
</dbReference>
<accession>A0A455SFC3</accession>
<dbReference type="SUPFAM" id="SSF51569">
    <property type="entry name" value="Aldolase"/>
    <property type="match status" value="1"/>
</dbReference>
<protein>
    <submittedName>
        <fullName evidence="6">2-dehydro-3-deoxy-phosphogluconate aldolase</fullName>
    </submittedName>
</protein>
<dbReference type="EMBL" id="AP019376">
    <property type="protein sequence ID" value="BBH85682.1"/>
    <property type="molecule type" value="Genomic_DNA"/>
</dbReference>
<evidence type="ECO:0000256" key="1">
    <source>
        <dbReference type="ARBA" id="ARBA00004761"/>
    </source>
</evidence>
<dbReference type="CDD" id="cd00452">
    <property type="entry name" value="KDPG_aldolase"/>
    <property type="match status" value="1"/>
</dbReference>
<dbReference type="PANTHER" id="PTHR30246:SF1">
    <property type="entry name" value="2-DEHYDRO-3-DEOXY-6-PHOSPHOGALACTONATE ALDOLASE-RELATED"/>
    <property type="match status" value="1"/>
</dbReference>
<dbReference type="InterPro" id="IPR031338">
    <property type="entry name" value="KDPG/KHG_AS_2"/>
</dbReference>
<evidence type="ECO:0000256" key="4">
    <source>
        <dbReference type="ARBA" id="ARBA00023239"/>
    </source>
</evidence>